<proteinExistence type="predicted"/>
<dbReference type="AlphaFoldDB" id="A0AAV0DV40"/>
<gene>
    <name evidence="1" type="ORF">CEPIT_LOCUS17551</name>
    <name evidence="2" type="ORF">CEPIT_LOCUS19102</name>
    <name evidence="3" type="ORF">CEPIT_LOCUS42223</name>
</gene>
<evidence type="ECO:0000313" key="4">
    <source>
        <dbReference type="Proteomes" id="UP001152523"/>
    </source>
</evidence>
<dbReference type="Proteomes" id="UP001152523">
    <property type="component" value="Unassembled WGS sequence"/>
</dbReference>
<sequence>MMLQLAEVICVTNEIVSAPVDASFTLPFVDQDTGVTGFKTSLLHVVDASNLTDCATVNLKYAAALAPAQALVASDEYAPNVDLFTSVISDLPQSEAPVVAF</sequence>
<dbReference type="EMBL" id="CAMAPF010000135">
    <property type="protein sequence ID" value="CAH9106348.1"/>
    <property type="molecule type" value="Genomic_DNA"/>
</dbReference>
<evidence type="ECO:0000313" key="1">
    <source>
        <dbReference type="EMBL" id="CAH9106348.1"/>
    </source>
</evidence>
<evidence type="ECO:0000313" key="3">
    <source>
        <dbReference type="EMBL" id="CAH9145445.1"/>
    </source>
</evidence>
<keyword evidence="4" id="KW-1185">Reference proteome</keyword>
<organism evidence="1 4">
    <name type="scientific">Cuscuta epithymum</name>
    <dbReference type="NCBI Taxonomy" id="186058"/>
    <lineage>
        <taxon>Eukaryota</taxon>
        <taxon>Viridiplantae</taxon>
        <taxon>Streptophyta</taxon>
        <taxon>Embryophyta</taxon>
        <taxon>Tracheophyta</taxon>
        <taxon>Spermatophyta</taxon>
        <taxon>Magnoliopsida</taxon>
        <taxon>eudicotyledons</taxon>
        <taxon>Gunneridae</taxon>
        <taxon>Pentapetalae</taxon>
        <taxon>asterids</taxon>
        <taxon>lamiids</taxon>
        <taxon>Solanales</taxon>
        <taxon>Convolvulaceae</taxon>
        <taxon>Cuscuteae</taxon>
        <taxon>Cuscuta</taxon>
        <taxon>Cuscuta subgen. Cuscuta</taxon>
    </lineage>
</organism>
<evidence type="ECO:0000313" key="2">
    <source>
        <dbReference type="EMBL" id="CAH9110348.1"/>
    </source>
</evidence>
<reference evidence="1" key="1">
    <citation type="submission" date="2022-07" db="EMBL/GenBank/DDBJ databases">
        <authorList>
            <person name="Macas J."/>
            <person name="Novak P."/>
            <person name="Neumann P."/>
        </authorList>
    </citation>
    <scope>NUCLEOTIDE SEQUENCE</scope>
</reference>
<protein>
    <submittedName>
        <fullName evidence="1">Uncharacterized protein</fullName>
    </submittedName>
</protein>
<dbReference type="EMBL" id="CAMAPF010000169">
    <property type="protein sequence ID" value="CAH9110348.1"/>
    <property type="molecule type" value="Genomic_DNA"/>
</dbReference>
<accession>A0AAV0DV40</accession>
<name>A0AAV0DV40_9ASTE</name>
<dbReference type="EMBL" id="CAMAPF010001077">
    <property type="protein sequence ID" value="CAH9145445.1"/>
    <property type="molecule type" value="Genomic_DNA"/>
</dbReference>
<comment type="caution">
    <text evidence="1">The sequence shown here is derived from an EMBL/GenBank/DDBJ whole genome shotgun (WGS) entry which is preliminary data.</text>
</comment>